<dbReference type="RefSeq" id="WP_137734832.1">
    <property type="nucleotide sequence ID" value="NZ_BJCL01000013.1"/>
</dbReference>
<evidence type="ECO:0000313" key="3">
    <source>
        <dbReference type="Proteomes" id="UP000301751"/>
    </source>
</evidence>
<comment type="caution">
    <text evidence="2">The sequence shown here is derived from an EMBL/GenBank/DDBJ whole genome shotgun (WGS) entry which is preliminary data.</text>
</comment>
<feature type="domain" description="Polysaccharide pyruvyl transferase" evidence="1">
    <location>
        <begin position="60"/>
        <end position="317"/>
    </location>
</feature>
<reference evidence="3" key="1">
    <citation type="submission" date="2019-03" db="EMBL/GenBank/DDBJ databases">
        <title>Aquabacterium pictum sp.nov., the first bacteriochlorophyll a-containing freshwater bacterium in the genus Aquabacterium of the class Betaproteobacteria.</title>
        <authorList>
            <person name="Hirose S."/>
            <person name="Tank M."/>
            <person name="Hara E."/>
            <person name="Tamaki H."/>
            <person name="Takaichi S."/>
            <person name="Haruta S."/>
            <person name="Hanada S."/>
        </authorList>
    </citation>
    <scope>NUCLEOTIDE SEQUENCE [LARGE SCALE GENOMIC DNA]</scope>
    <source>
        <strain evidence="3">W35</strain>
    </source>
</reference>
<dbReference type="Pfam" id="PF04230">
    <property type="entry name" value="PS_pyruv_trans"/>
    <property type="match status" value="1"/>
</dbReference>
<organism evidence="2 3">
    <name type="scientific">Pseudaquabacterium pictum</name>
    <dbReference type="NCBI Taxonomy" id="2315236"/>
    <lineage>
        <taxon>Bacteria</taxon>
        <taxon>Pseudomonadati</taxon>
        <taxon>Pseudomonadota</taxon>
        <taxon>Betaproteobacteria</taxon>
        <taxon>Burkholderiales</taxon>
        <taxon>Sphaerotilaceae</taxon>
        <taxon>Pseudaquabacterium</taxon>
    </lineage>
</organism>
<dbReference type="PANTHER" id="PTHR36836">
    <property type="entry name" value="COLANIC ACID BIOSYNTHESIS PROTEIN WCAK"/>
    <property type="match status" value="1"/>
</dbReference>
<dbReference type="Proteomes" id="UP000301751">
    <property type="component" value="Unassembled WGS sequence"/>
</dbReference>
<name>A0A480AU96_9BURK</name>
<dbReference type="AlphaFoldDB" id="A0A480AU96"/>
<gene>
    <name evidence="2" type="ORF">AQPW35_41950</name>
</gene>
<keyword evidence="3" id="KW-1185">Reference proteome</keyword>
<dbReference type="OrthoDB" id="1814359at2"/>
<dbReference type="InterPro" id="IPR007345">
    <property type="entry name" value="Polysacch_pyruvyl_Trfase"/>
</dbReference>
<protein>
    <recommendedName>
        <fullName evidence="1">Polysaccharide pyruvyl transferase domain-containing protein</fullName>
    </recommendedName>
</protein>
<dbReference type="PANTHER" id="PTHR36836:SF1">
    <property type="entry name" value="COLANIC ACID BIOSYNTHESIS PROTEIN WCAK"/>
    <property type="match status" value="1"/>
</dbReference>
<evidence type="ECO:0000313" key="2">
    <source>
        <dbReference type="EMBL" id="GCL65114.1"/>
    </source>
</evidence>
<proteinExistence type="predicted"/>
<sequence length="390" mass="42349">MTTINVGLLWHSLDSGNLGVVALTVSQMRLVREAANAAGVQVRFVVIGGTREGADAGSSGADAVCRVTRNRLLGFDSKLRETFAGCDLILDIGEGDSFADIYGLKRLVFHIGTKLWAQRGSRRFVFAPQTLGPFKGNITGWWANRVMAGADLVCTRDQLSTAFYQGRGLKTPLLEVTDVAFALPFEQAQKFGGRPRVGINVSGLLWSGGYTGNNQFGLKLDYRRSILDLVDWFTVVAGADVWLVPHVVTPDREVEDDWRASQQVSALRPHVQLAGPFESPSAAKSFISGLDYFTGARMHACIAAFSSGVPGVPMAYSRKFTGLFGTLGYSHVADCQVESESQVIQRIKTGFEHRDELAQQVRVGMQAAEGRLDRYRAALASLLTECAGAH</sequence>
<evidence type="ECO:0000259" key="1">
    <source>
        <dbReference type="Pfam" id="PF04230"/>
    </source>
</evidence>
<dbReference type="EMBL" id="BJCL01000013">
    <property type="protein sequence ID" value="GCL65114.1"/>
    <property type="molecule type" value="Genomic_DNA"/>
</dbReference>
<accession>A0A480AU96</accession>